<feature type="domain" description="Major facilitator superfamily (MFS) profile" evidence="7">
    <location>
        <begin position="72"/>
        <end position="571"/>
    </location>
</feature>
<feature type="transmembrane region" description="Helical" evidence="6">
    <location>
        <begin position="164"/>
        <end position="186"/>
    </location>
</feature>
<feature type="transmembrane region" description="Helical" evidence="6">
    <location>
        <begin position="460"/>
        <end position="482"/>
    </location>
</feature>
<feature type="compositionally biased region" description="Basic and acidic residues" evidence="5">
    <location>
        <begin position="274"/>
        <end position="289"/>
    </location>
</feature>
<dbReference type="Pfam" id="PF07690">
    <property type="entry name" value="MFS_1"/>
    <property type="match status" value="1"/>
</dbReference>
<dbReference type="InterPro" id="IPR020846">
    <property type="entry name" value="MFS_dom"/>
</dbReference>
<evidence type="ECO:0000256" key="2">
    <source>
        <dbReference type="ARBA" id="ARBA00022692"/>
    </source>
</evidence>
<dbReference type="OrthoDB" id="2585655at2759"/>
<evidence type="ECO:0000256" key="1">
    <source>
        <dbReference type="ARBA" id="ARBA00004141"/>
    </source>
</evidence>
<keyword evidence="4 6" id="KW-0472">Membrane</keyword>
<feature type="region of interest" description="Disordered" evidence="5">
    <location>
        <begin position="274"/>
        <end position="305"/>
    </location>
</feature>
<feature type="transmembrane region" description="Helical" evidence="6">
    <location>
        <begin position="339"/>
        <end position="368"/>
    </location>
</feature>
<dbReference type="EMBL" id="KN847396">
    <property type="protein sequence ID" value="KIW35871.1"/>
    <property type="molecule type" value="Genomic_DNA"/>
</dbReference>
<feature type="transmembrane region" description="Helical" evidence="6">
    <location>
        <begin position="139"/>
        <end position="158"/>
    </location>
</feature>
<proteinExistence type="predicted"/>
<dbReference type="PANTHER" id="PTHR23502">
    <property type="entry name" value="MAJOR FACILITATOR SUPERFAMILY"/>
    <property type="match status" value="1"/>
</dbReference>
<comment type="subcellular location">
    <subcellularLocation>
        <location evidence="1">Membrane</location>
        <topology evidence="1">Multi-pass membrane protein</topology>
    </subcellularLocation>
</comment>
<dbReference type="PROSITE" id="PS50850">
    <property type="entry name" value="MFS"/>
    <property type="match status" value="1"/>
</dbReference>
<gene>
    <name evidence="8" type="ORF">PV06_11806</name>
</gene>
<feature type="transmembrane region" description="Helical" evidence="6">
    <location>
        <begin position="525"/>
        <end position="546"/>
    </location>
</feature>
<dbReference type="InterPro" id="IPR036259">
    <property type="entry name" value="MFS_trans_sf"/>
</dbReference>
<sequence length="571" mass="63358">MGFGILDAADERAPGTVYLVENERDQESHDAHVSVRLKHGTGKSAHIILVPQPSDDPNDPLNWGHWRKDWIFLNICIGASMLVNVPNGLIKAAIYQLTTIFDRSLTDIAALAGYVLLAIGSGAPFVAVLSKKYGKRPQFLLASFLAIIGTIICLTTGTNYDVFLIGRIFQGIGAAAYESIIFNVIGDMYFVHERGIRVAVFNIVQASVALLPPIISGVITTNQGWLWPFKYYMIFISIQFLMAFLFIRETSYKRAAIFDIDLDGERNIDTPATVEEKQANNKEEAHVESAPKSPPTGRGDPDPVSVGTGQISTIYRKKTWWQHLRIWNGTFDRTNPVKLFFVVFACGLNPATIYSIFVAGIIVSFWVGCGFVWPQVYGPPPYSLDSKHIGYLYSGSVIGGTIVCLLSTFLYDRAMVSLARWNKGVYEPEMRLWIMVFALIFGIAGFLGLGFSFTYGNPTSAAACYALVGMAISLASIGAGSYIIDAYRGMTTEIFILAATCKNMLYFMQSKIMNKWIAAMSPRDIYAIVTAIVGVSLLSTIPMYIYGKRLRVVWARWNIYERLHLSDISLD</sequence>
<dbReference type="GO" id="GO:0005886">
    <property type="term" value="C:plasma membrane"/>
    <property type="evidence" value="ECO:0007669"/>
    <property type="project" value="TreeGrafter"/>
</dbReference>
<dbReference type="Proteomes" id="UP000053342">
    <property type="component" value="Unassembled WGS sequence"/>
</dbReference>
<feature type="transmembrane region" description="Helical" evidence="6">
    <location>
        <begin position="198"/>
        <end position="219"/>
    </location>
</feature>
<evidence type="ECO:0000256" key="4">
    <source>
        <dbReference type="ARBA" id="ARBA00023136"/>
    </source>
</evidence>
<dbReference type="GeneID" id="27363880"/>
<feature type="transmembrane region" description="Helical" evidence="6">
    <location>
        <begin position="71"/>
        <end position="96"/>
    </location>
</feature>
<dbReference type="RefSeq" id="XP_016256087.1">
    <property type="nucleotide sequence ID" value="XM_016413537.1"/>
</dbReference>
<organism evidence="8 9">
    <name type="scientific">Exophiala oligosperma</name>
    <dbReference type="NCBI Taxonomy" id="215243"/>
    <lineage>
        <taxon>Eukaryota</taxon>
        <taxon>Fungi</taxon>
        <taxon>Dikarya</taxon>
        <taxon>Ascomycota</taxon>
        <taxon>Pezizomycotina</taxon>
        <taxon>Eurotiomycetes</taxon>
        <taxon>Chaetothyriomycetidae</taxon>
        <taxon>Chaetothyriales</taxon>
        <taxon>Herpotrichiellaceae</taxon>
        <taxon>Exophiala</taxon>
    </lineage>
</organism>
<evidence type="ECO:0000256" key="5">
    <source>
        <dbReference type="SAM" id="MobiDB-lite"/>
    </source>
</evidence>
<reference evidence="8 9" key="1">
    <citation type="submission" date="2015-01" db="EMBL/GenBank/DDBJ databases">
        <title>The Genome Sequence of Exophiala oligosperma CBS72588.</title>
        <authorList>
            <consortium name="The Broad Institute Genomics Platform"/>
            <person name="Cuomo C."/>
            <person name="de Hoog S."/>
            <person name="Gorbushina A."/>
            <person name="Stielow B."/>
            <person name="Teixiera M."/>
            <person name="Abouelleil A."/>
            <person name="Chapman S.B."/>
            <person name="Priest M."/>
            <person name="Young S.K."/>
            <person name="Wortman J."/>
            <person name="Nusbaum C."/>
            <person name="Birren B."/>
        </authorList>
    </citation>
    <scope>NUCLEOTIDE SEQUENCE [LARGE SCALE GENOMIC DNA]</scope>
    <source>
        <strain evidence="8 9">CBS 72588</strain>
    </source>
</reference>
<dbReference type="HOGENOM" id="CLU_008455_13_0_1"/>
<accession>A0A0D2A682</accession>
<dbReference type="SUPFAM" id="SSF103473">
    <property type="entry name" value="MFS general substrate transporter"/>
    <property type="match status" value="1"/>
</dbReference>
<keyword evidence="3 6" id="KW-1133">Transmembrane helix</keyword>
<evidence type="ECO:0000259" key="7">
    <source>
        <dbReference type="PROSITE" id="PS50850"/>
    </source>
</evidence>
<protein>
    <recommendedName>
        <fullName evidence="7">Major facilitator superfamily (MFS) profile domain-containing protein</fullName>
    </recommendedName>
</protein>
<dbReference type="STRING" id="215243.A0A0D2A682"/>
<dbReference type="AlphaFoldDB" id="A0A0D2A682"/>
<feature type="transmembrane region" description="Helical" evidence="6">
    <location>
        <begin position="388"/>
        <end position="411"/>
    </location>
</feature>
<evidence type="ECO:0000256" key="6">
    <source>
        <dbReference type="SAM" id="Phobius"/>
    </source>
</evidence>
<evidence type="ECO:0000313" key="9">
    <source>
        <dbReference type="Proteomes" id="UP000053342"/>
    </source>
</evidence>
<feature type="transmembrane region" description="Helical" evidence="6">
    <location>
        <begin position="432"/>
        <end position="454"/>
    </location>
</feature>
<name>A0A0D2A682_9EURO</name>
<dbReference type="InterPro" id="IPR011701">
    <property type="entry name" value="MFS"/>
</dbReference>
<dbReference type="GO" id="GO:0022857">
    <property type="term" value="F:transmembrane transporter activity"/>
    <property type="evidence" value="ECO:0007669"/>
    <property type="project" value="InterPro"/>
</dbReference>
<keyword evidence="2 6" id="KW-0812">Transmembrane</keyword>
<dbReference type="Gene3D" id="1.20.1250.20">
    <property type="entry name" value="MFS general substrate transporter like domains"/>
    <property type="match status" value="1"/>
</dbReference>
<evidence type="ECO:0000256" key="3">
    <source>
        <dbReference type="ARBA" id="ARBA00022989"/>
    </source>
</evidence>
<feature type="transmembrane region" description="Helical" evidence="6">
    <location>
        <begin position="108"/>
        <end position="127"/>
    </location>
</feature>
<keyword evidence="9" id="KW-1185">Reference proteome</keyword>
<dbReference type="PANTHER" id="PTHR23502:SF29">
    <property type="entry name" value="TRANSPORTER, PUTATIVE (AFU_ORTHOLOGUE AFUA_6G06680)-RELATED"/>
    <property type="match status" value="1"/>
</dbReference>
<dbReference type="VEuPathDB" id="FungiDB:PV06_11806"/>
<feature type="transmembrane region" description="Helical" evidence="6">
    <location>
        <begin position="494"/>
        <end position="513"/>
    </location>
</feature>
<evidence type="ECO:0000313" key="8">
    <source>
        <dbReference type="EMBL" id="KIW35871.1"/>
    </source>
</evidence>
<feature type="transmembrane region" description="Helical" evidence="6">
    <location>
        <begin position="231"/>
        <end position="247"/>
    </location>
</feature>